<dbReference type="GO" id="GO:0006261">
    <property type="term" value="P:DNA-templated DNA replication"/>
    <property type="evidence" value="ECO:0007669"/>
    <property type="project" value="InterPro"/>
</dbReference>
<keyword evidence="6" id="KW-0548">Nucleotidyltransferase</keyword>
<keyword evidence="2" id="KW-0235">DNA replication</keyword>
<dbReference type="SMART" id="SM00482">
    <property type="entry name" value="POLAc"/>
    <property type="match status" value="1"/>
</dbReference>
<dbReference type="InterPro" id="IPR001098">
    <property type="entry name" value="DNA-dir_DNA_pol_A_palm_dom"/>
</dbReference>
<dbReference type="SUPFAM" id="SSF56672">
    <property type="entry name" value="DNA/RNA polymerases"/>
    <property type="match status" value="1"/>
</dbReference>
<evidence type="ECO:0000259" key="5">
    <source>
        <dbReference type="SMART" id="SM00482"/>
    </source>
</evidence>
<reference evidence="6 7" key="1">
    <citation type="submission" date="2018-12" db="EMBL/GenBank/DDBJ databases">
        <authorList>
            <consortium name="Pathogen Informatics"/>
        </authorList>
    </citation>
    <scope>NUCLEOTIDE SEQUENCE [LARGE SCALE GENOMIC DNA]</scope>
    <source>
        <strain evidence="6 7">NCTC8184</strain>
    </source>
</reference>
<dbReference type="CDD" id="cd08642">
    <property type="entry name" value="DNA_pol_A_pol_I_A"/>
    <property type="match status" value="1"/>
</dbReference>
<dbReference type="InterPro" id="IPR002298">
    <property type="entry name" value="DNA_polymerase_A"/>
</dbReference>
<dbReference type="Pfam" id="PF00476">
    <property type="entry name" value="DNA_pol_A"/>
    <property type="match status" value="1"/>
</dbReference>
<gene>
    <name evidence="6" type="primary">polA_1</name>
    <name evidence="6" type="ORF">NCTC8184_01358</name>
</gene>
<dbReference type="PRINTS" id="PR00868">
    <property type="entry name" value="DNAPOLI"/>
</dbReference>
<feature type="domain" description="DNA-directed DNA polymerase family A palm" evidence="5">
    <location>
        <begin position="373"/>
        <end position="615"/>
    </location>
</feature>
<organism evidence="6 7">
    <name type="scientific">Streptococcus agalactiae</name>
    <dbReference type="NCBI Taxonomy" id="1311"/>
    <lineage>
        <taxon>Bacteria</taxon>
        <taxon>Bacillati</taxon>
        <taxon>Bacillota</taxon>
        <taxon>Bacilli</taxon>
        <taxon>Lactobacillales</taxon>
        <taxon>Streptococcaceae</taxon>
        <taxon>Streptococcus</taxon>
    </lineage>
</organism>
<dbReference type="PANTHER" id="PTHR10133">
    <property type="entry name" value="DNA POLYMERASE I"/>
    <property type="match status" value="1"/>
</dbReference>
<keyword evidence="3" id="KW-0227">DNA damage</keyword>
<dbReference type="GO" id="GO:0003887">
    <property type="term" value="F:DNA-directed DNA polymerase activity"/>
    <property type="evidence" value="ECO:0007669"/>
    <property type="project" value="UniProtKB-EC"/>
</dbReference>
<proteinExistence type="predicted"/>
<dbReference type="InterPro" id="IPR043502">
    <property type="entry name" value="DNA/RNA_pol_sf"/>
</dbReference>
<evidence type="ECO:0000256" key="2">
    <source>
        <dbReference type="ARBA" id="ARBA00022705"/>
    </source>
</evidence>
<dbReference type="GO" id="GO:0003677">
    <property type="term" value="F:DNA binding"/>
    <property type="evidence" value="ECO:0007669"/>
    <property type="project" value="InterPro"/>
</dbReference>
<keyword evidence="6" id="KW-0808">Transferase</keyword>
<comment type="catalytic activity">
    <reaction evidence="4">
        <text>DNA(n) + a 2'-deoxyribonucleoside 5'-triphosphate = DNA(n+1) + diphosphate</text>
        <dbReference type="Rhea" id="RHEA:22508"/>
        <dbReference type="Rhea" id="RHEA-COMP:17339"/>
        <dbReference type="Rhea" id="RHEA-COMP:17340"/>
        <dbReference type="ChEBI" id="CHEBI:33019"/>
        <dbReference type="ChEBI" id="CHEBI:61560"/>
        <dbReference type="ChEBI" id="CHEBI:173112"/>
        <dbReference type="EC" id="2.7.7.7"/>
    </reaction>
</comment>
<dbReference type="Gene3D" id="1.10.150.20">
    <property type="entry name" value="5' to 3' exonuclease, C-terminal subdomain"/>
    <property type="match status" value="1"/>
</dbReference>
<accession>A0AB38VLD2</accession>
<dbReference type="Gene3D" id="3.30.70.370">
    <property type="match status" value="1"/>
</dbReference>
<dbReference type="EC" id="2.7.7.7" evidence="1"/>
<evidence type="ECO:0000256" key="3">
    <source>
        <dbReference type="ARBA" id="ARBA00022763"/>
    </source>
</evidence>
<sequence>MKELSIDIETYSEVDLRKSGVYRYAEDPSFEILLLAVSIDNEPVRVYDLTMEELPKEIIQALIDDTIIKWAFNASFERICLSNWLKKHYPQLLSEGFLSPNSWRCSMVWAAYLGLPLSLDGVGTVLKLKNQKLKEGGDLIRYFCLPCKPTKVNGGRRRNFPNHAPEKWSAFIDYNKRDVEVELAIKEKLHNHPVPDFVWEEYYQDQTINDRGIGIDVDFVKAAIAIDEESKAKIQEKLKELTGLENPNSVLQMIAWLRKHGVTTDSLDKKAVKELLKTVDEKTAKVLKLRQQAAKSSVSKYQAMMNCICKDGRARGMFQFYGANRTGRWAGRLVQLQNLPQNHLPDLEEARKLFKTGDLGATVLLYDTQDTLSQLIRTAFVPSQNKKFIVCDFSAIEARVLSHLAGETWRSRVFEEGKDIYCMSASQMFGVPVEKHGQNADLRQKGKIAELACGYGGAVGALKAMGAIDMGLEEQELQPLVDSWRQANPNIVLFWWDVDRAVKTAVKEQVQTETHGIQFEVTKGMLFITLPSGRKLSYVKPKISENQFGGESVTYEGTGTAKRWERLESYGPKFVENIVQAISRDILAYSMRQLSEFKIVGHVHDEVIIECEKDQSLEDIASLMGIAPNWMSDINLRADGYECSFYQKD</sequence>
<dbReference type="GO" id="GO:0006302">
    <property type="term" value="P:double-strand break repair"/>
    <property type="evidence" value="ECO:0007669"/>
    <property type="project" value="TreeGrafter"/>
</dbReference>
<evidence type="ECO:0000256" key="4">
    <source>
        <dbReference type="ARBA" id="ARBA00049244"/>
    </source>
</evidence>
<name>A0AB38VLD2_STRAG</name>
<evidence type="ECO:0000313" key="7">
    <source>
        <dbReference type="Proteomes" id="UP000268870"/>
    </source>
</evidence>
<dbReference type="PANTHER" id="PTHR10133:SF27">
    <property type="entry name" value="DNA POLYMERASE NU"/>
    <property type="match status" value="1"/>
</dbReference>
<protein>
    <recommendedName>
        <fullName evidence="1">DNA-directed DNA polymerase</fullName>
        <ecNumber evidence="1">2.7.7.7</ecNumber>
    </recommendedName>
</protein>
<dbReference type="AlphaFoldDB" id="A0AB38VLD2"/>
<evidence type="ECO:0000313" key="6">
    <source>
        <dbReference type="EMBL" id="VED65311.1"/>
    </source>
</evidence>
<evidence type="ECO:0000256" key="1">
    <source>
        <dbReference type="ARBA" id="ARBA00012417"/>
    </source>
</evidence>
<dbReference type="EMBL" id="LR134265">
    <property type="protein sequence ID" value="VED65311.1"/>
    <property type="molecule type" value="Genomic_DNA"/>
</dbReference>
<dbReference type="Proteomes" id="UP000268870">
    <property type="component" value="Chromosome"/>
</dbReference>